<dbReference type="Proteomes" id="UP000464262">
    <property type="component" value="Chromosome 1"/>
</dbReference>
<feature type="domain" description="DUF4842" evidence="2">
    <location>
        <begin position="483"/>
        <end position="699"/>
    </location>
</feature>
<proteinExistence type="predicted"/>
<name>A0A7Z2T3L5_9VIBR</name>
<evidence type="ECO:0000259" key="3">
    <source>
        <dbReference type="Pfam" id="PF20009"/>
    </source>
</evidence>
<feature type="signal peptide" evidence="1">
    <location>
        <begin position="1"/>
        <end position="29"/>
    </location>
</feature>
<dbReference type="EMBL" id="CP047475">
    <property type="protein sequence ID" value="QIA63640.1"/>
    <property type="molecule type" value="Genomic_DNA"/>
</dbReference>
<evidence type="ECO:0000313" key="6">
    <source>
        <dbReference type="Proteomes" id="UP000464262"/>
    </source>
</evidence>
<dbReference type="InterPro" id="IPR045474">
    <property type="entry name" value="GEVED"/>
</dbReference>
<sequence>MSNTPKFSINKTSFLIGLAMMGQAAYSYAAPFDSCPSQAYLFQSKPVQVYGVNLVTGESTLLQGDTGTTANVNGVGFDFDSRYIFGYDTTNKKIVRLGKDFQVEDINTNGLPTDYTFYVGDVFNKHYFLYRKGKGLFMIDLSPLDSDPNAVLDVVQVSSNAKISLTDMAFHPNDEQLYGVDNGSGILYRFDTTTGDTTLIGDIGVTGTFGAGYFDVNGYYYLSRNQDGHIFRIDLSSQSNIDNGNVTAVKFADGPASGQNDGARCAFAPVIDESSTIDFGDAPDTYLTTLASNGPRHQLDGTTYLGSQHPDGDTDAQIAPLSDDTTGIDDEDGINFVTAIEPGLDSVIQVNASTQGYLTAWFDWNQDGDFDDEGEHVIQDQLIDEGLQNIVFNVDFNAISGVTWARFRFSQQEGLNYFGGATSGEVEDHQVTVTGEGITVRHFPSESGYATLAYEDNWPYTADYDMNDVVMHYRVTEILRDGNVEKSYIRGRLAAVGADYHNGFAVRLKGIQRSDIDQTKTRQYHNDVLLLDSGLEHDSNEAIFIVSPDVTAMKPGCAYHRTQMDCKEDEQFMFELHVSINQDTDTSAMLGMPYDPFIFATPGYYHGEGLPLHPGRQWEVHLADYAPTEKFNGDAMWNMGVDASSPSEGIYFKTAENLPWALLMTEEWRWPTERTDLVQAYPQFAEYAESAGSQAHTWHERENAVDAKIYE</sequence>
<feature type="domain" description="GEVED" evidence="3">
    <location>
        <begin position="357"/>
        <end position="432"/>
    </location>
</feature>
<dbReference type="InterPro" id="IPR032295">
    <property type="entry name" value="DUF4842"/>
</dbReference>
<protein>
    <submittedName>
        <fullName evidence="5">LruC domain-containing protein</fullName>
    </submittedName>
</protein>
<dbReference type="InterPro" id="IPR054215">
    <property type="entry name" value="DUF6923"/>
</dbReference>
<dbReference type="InterPro" id="IPR011042">
    <property type="entry name" value="6-blade_b-propeller_TolB-like"/>
</dbReference>
<feature type="chain" id="PRO_5031066756" evidence="1">
    <location>
        <begin position="30"/>
        <end position="711"/>
    </location>
</feature>
<organism evidence="5 6">
    <name type="scientific">Vibrio astriarenae</name>
    <dbReference type="NCBI Taxonomy" id="1481923"/>
    <lineage>
        <taxon>Bacteria</taxon>
        <taxon>Pseudomonadati</taxon>
        <taxon>Pseudomonadota</taxon>
        <taxon>Gammaproteobacteria</taxon>
        <taxon>Vibrionales</taxon>
        <taxon>Vibrionaceae</taxon>
        <taxon>Vibrio</taxon>
    </lineage>
</organism>
<dbReference type="KEGG" id="vas:GT360_08985"/>
<dbReference type="AlphaFoldDB" id="A0A7Z2T3L5"/>
<dbReference type="Pfam" id="PF20009">
    <property type="entry name" value="GEVED"/>
    <property type="match status" value="1"/>
</dbReference>
<dbReference type="Gene3D" id="2.120.10.30">
    <property type="entry name" value="TolB, C-terminal domain"/>
    <property type="match status" value="1"/>
</dbReference>
<dbReference type="Pfam" id="PF21959">
    <property type="entry name" value="DUF6923"/>
    <property type="match status" value="1"/>
</dbReference>
<evidence type="ECO:0000259" key="2">
    <source>
        <dbReference type="Pfam" id="PF16130"/>
    </source>
</evidence>
<feature type="domain" description="DUF6923" evidence="4">
    <location>
        <begin position="44"/>
        <end position="266"/>
    </location>
</feature>
<keyword evidence="1" id="KW-0732">Signal</keyword>
<gene>
    <name evidence="5" type="ORF">GT360_08985</name>
</gene>
<accession>A0A7Z2T3L5</accession>
<dbReference type="Pfam" id="PF16130">
    <property type="entry name" value="DUF4842"/>
    <property type="match status" value="1"/>
</dbReference>
<dbReference type="InterPro" id="IPR031025">
    <property type="entry name" value="LruC_dom"/>
</dbReference>
<evidence type="ECO:0000256" key="1">
    <source>
        <dbReference type="SAM" id="SignalP"/>
    </source>
</evidence>
<dbReference type="NCBIfam" id="TIGR04456">
    <property type="entry name" value="LruC_dom"/>
    <property type="match status" value="1"/>
</dbReference>
<evidence type="ECO:0000313" key="5">
    <source>
        <dbReference type="EMBL" id="QIA63640.1"/>
    </source>
</evidence>
<reference evidence="5 6" key="1">
    <citation type="submission" date="2020-01" db="EMBL/GenBank/DDBJ databases">
        <title>Whole genome and functional gene identification of agarase of Vibrio HN897.</title>
        <authorList>
            <person name="Liu Y."/>
            <person name="Zhao Z."/>
        </authorList>
    </citation>
    <scope>NUCLEOTIDE SEQUENCE [LARGE SCALE GENOMIC DNA]</scope>
    <source>
        <strain evidence="5 6">HN897</strain>
    </source>
</reference>
<dbReference type="SUPFAM" id="SSF63829">
    <property type="entry name" value="Calcium-dependent phosphotriesterase"/>
    <property type="match status" value="1"/>
</dbReference>
<evidence type="ECO:0000259" key="4">
    <source>
        <dbReference type="Pfam" id="PF21959"/>
    </source>
</evidence>
<dbReference type="RefSeq" id="WP_164648533.1">
    <property type="nucleotide sequence ID" value="NZ_CP047475.1"/>
</dbReference>
<keyword evidence="6" id="KW-1185">Reference proteome</keyword>